<dbReference type="Gene3D" id="3.40.1160.10">
    <property type="entry name" value="Acetylglutamate kinase-like"/>
    <property type="match status" value="1"/>
</dbReference>
<dbReference type="PIRSF" id="PIRSF000728">
    <property type="entry name" value="NAGK"/>
    <property type="match status" value="1"/>
</dbReference>
<evidence type="ECO:0000256" key="6">
    <source>
        <dbReference type="ARBA" id="ARBA00022777"/>
    </source>
</evidence>
<comment type="pathway">
    <text evidence="9">Amino-acid biosynthesis; L-arginine biosynthesis.</text>
</comment>
<evidence type="ECO:0000256" key="8">
    <source>
        <dbReference type="ARBA" id="ARBA00023154"/>
    </source>
</evidence>
<protein>
    <recommendedName>
        <fullName evidence="9">Putative [LysW]-aminoadipate/[LysW]-glutamate kinase</fullName>
        <ecNumber evidence="9">2.7.2.17</ecNumber>
        <ecNumber evidence="9">2.7.2.19</ecNumber>
    </recommendedName>
</protein>
<comment type="catalytic activity">
    <reaction evidence="9">
        <text>[amino-group carrier protein]-C-terminal-gamma-(L-glutamyl)-L-glutamate + ATP = [amino-group carrier protein]-C-terminal-gamma-(5-phospho-L-glutamyl)-L-glutamate + ADP</text>
        <dbReference type="Rhea" id="RHEA:52632"/>
        <dbReference type="Rhea" id="RHEA-COMP:13311"/>
        <dbReference type="Rhea" id="RHEA-COMP:13313"/>
        <dbReference type="ChEBI" id="CHEBI:30616"/>
        <dbReference type="ChEBI" id="CHEBI:136714"/>
        <dbReference type="ChEBI" id="CHEBI:136717"/>
        <dbReference type="ChEBI" id="CHEBI:456216"/>
        <dbReference type="EC" id="2.7.2.19"/>
    </reaction>
</comment>
<comment type="function">
    <text evidence="9">Involved in both the arginine and lysine biosynthetic pathways. Phosphorylates the LysW-bound precursors glutamate (for arginine biosynthesis), respectively alpha-aminoadipate (for lysine biosynthesis).</text>
</comment>
<comment type="pathway">
    <text evidence="9">Amino-acid biosynthesis; L-lysine biosynthesis via AAA pathway; L-lysine from L-alpha-aminoadipate (Thermus route): step 2/5.</text>
</comment>
<comment type="similarity">
    <text evidence="9">Belongs to the acetylglutamate kinase family. LysZ subfamily.</text>
</comment>
<keyword evidence="2 9" id="KW-0055">Arginine biosynthesis</keyword>
<evidence type="ECO:0000256" key="7">
    <source>
        <dbReference type="ARBA" id="ARBA00022840"/>
    </source>
</evidence>
<keyword evidence="6 9" id="KW-0418">Kinase</keyword>
<dbReference type="GO" id="GO:0042450">
    <property type="term" value="P:L-arginine biosynthetic process via ornithine"/>
    <property type="evidence" value="ECO:0007669"/>
    <property type="project" value="UniProtKB-UniRule"/>
</dbReference>
<name>A0A7J3ZL57_9CREN</name>
<dbReference type="NCBIfam" id="NF010662">
    <property type="entry name" value="PRK14058.1-4"/>
    <property type="match status" value="1"/>
</dbReference>
<evidence type="ECO:0000313" key="11">
    <source>
        <dbReference type="EMBL" id="HHQ80817.1"/>
    </source>
</evidence>
<dbReference type="EMBL" id="DRZC01000075">
    <property type="protein sequence ID" value="HHQ80817.1"/>
    <property type="molecule type" value="Genomic_DNA"/>
</dbReference>
<proteinExistence type="inferred from homology"/>
<dbReference type="GO" id="GO:0005737">
    <property type="term" value="C:cytoplasm"/>
    <property type="evidence" value="ECO:0007669"/>
    <property type="project" value="UniProtKB-SubCell"/>
</dbReference>
<keyword evidence="4 9" id="KW-0808">Transferase</keyword>
<reference evidence="11" key="1">
    <citation type="journal article" date="2020" name="mSystems">
        <title>Genome- and Community-Level Interaction Insights into Carbon Utilization and Element Cycling Functions of Hydrothermarchaeota in Hydrothermal Sediment.</title>
        <authorList>
            <person name="Zhou Z."/>
            <person name="Liu Y."/>
            <person name="Xu W."/>
            <person name="Pan J."/>
            <person name="Luo Z.H."/>
            <person name="Li M."/>
        </authorList>
    </citation>
    <scope>NUCLEOTIDE SEQUENCE [LARGE SCALE GENOMIC DNA]</scope>
    <source>
        <strain evidence="11">SpSt-1116</strain>
    </source>
</reference>
<keyword evidence="1 9" id="KW-0963">Cytoplasm</keyword>
<sequence>MKVVVKVGGRILKEGLDNILESVAGLYRSGYRVVFVHGGGDVVTEYCKKMGIESKFVVSPSGIRSRYTDRQELEVYVMVMAGLINKTVVARLERREVKAVGLCGADASIAEAERKKRILVVDEKGRKRIIEGGYTGRIVRVNTEIVETLLKQGYVPVVAPIAIGDGELLNVDGDQMASRLAVGISADALVFLTDVPGIIYEGKLVRKLSTKEAEALAQKIGFGMNRKVMLAAEAVEQGVSRAIIASGMVDNPVERALRGEGSVIES</sequence>
<evidence type="ECO:0000256" key="1">
    <source>
        <dbReference type="ARBA" id="ARBA00022490"/>
    </source>
</evidence>
<dbReference type="AlphaFoldDB" id="A0A7J3ZL57"/>
<dbReference type="InterPro" id="IPR001057">
    <property type="entry name" value="Glu/AcGlu_kinase"/>
</dbReference>
<evidence type="ECO:0000256" key="5">
    <source>
        <dbReference type="ARBA" id="ARBA00022741"/>
    </source>
</evidence>
<evidence type="ECO:0000256" key="9">
    <source>
        <dbReference type="HAMAP-Rule" id="MF_02082"/>
    </source>
</evidence>
<evidence type="ECO:0000256" key="4">
    <source>
        <dbReference type="ARBA" id="ARBA00022679"/>
    </source>
</evidence>
<dbReference type="InterPro" id="IPR001048">
    <property type="entry name" value="Asp/Glu/Uridylate_kinase"/>
</dbReference>
<accession>A0A7J3ZL57</accession>
<dbReference type="EC" id="2.7.2.17" evidence="9"/>
<dbReference type="EC" id="2.7.2.19" evidence="9"/>
<feature type="binding site" evidence="9">
    <location>
        <position position="170"/>
    </location>
    <ligand>
        <name>substrate</name>
    </ligand>
</feature>
<keyword evidence="8 9" id="KW-0457">Lysine biosynthesis</keyword>
<feature type="site" description="Transition state stabilizer" evidence="9">
    <location>
        <position position="227"/>
    </location>
</feature>
<dbReference type="HAMAP" id="MF_02082">
    <property type="entry name" value="LysZ"/>
    <property type="match status" value="1"/>
</dbReference>
<dbReference type="Pfam" id="PF00696">
    <property type="entry name" value="AA_kinase"/>
    <property type="match status" value="1"/>
</dbReference>
<dbReference type="PANTHER" id="PTHR23342">
    <property type="entry name" value="N-ACETYLGLUTAMATE SYNTHASE"/>
    <property type="match status" value="1"/>
</dbReference>
<dbReference type="GO" id="GO:0019878">
    <property type="term" value="P:lysine biosynthetic process via aminoadipic acid"/>
    <property type="evidence" value="ECO:0007669"/>
    <property type="project" value="UniProtKB-UniRule"/>
</dbReference>
<evidence type="ECO:0000256" key="2">
    <source>
        <dbReference type="ARBA" id="ARBA00022571"/>
    </source>
</evidence>
<keyword evidence="5 9" id="KW-0547">Nucleotide-binding</keyword>
<comment type="caution">
    <text evidence="11">The sequence shown here is derived from an EMBL/GenBank/DDBJ whole genome shotgun (WGS) entry which is preliminary data.</text>
</comment>
<dbReference type="InterPro" id="IPR004662">
    <property type="entry name" value="AcgluKinase_fam"/>
</dbReference>
<dbReference type="GO" id="GO:0005524">
    <property type="term" value="F:ATP binding"/>
    <property type="evidence" value="ECO:0007669"/>
    <property type="project" value="UniProtKB-KW"/>
</dbReference>
<feature type="domain" description="Aspartate/glutamate/uridylate kinase" evidence="10">
    <location>
        <begin position="1"/>
        <end position="246"/>
    </location>
</feature>
<feature type="binding site" evidence="9">
    <location>
        <position position="66"/>
    </location>
    <ligand>
        <name>substrate</name>
    </ligand>
</feature>
<keyword evidence="3 9" id="KW-0028">Amino-acid biosynthesis</keyword>
<dbReference type="SUPFAM" id="SSF53633">
    <property type="entry name" value="Carbamate kinase-like"/>
    <property type="match status" value="1"/>
</dbReference>
<comment type="catalytic activity">
    <reaction evidence="9">
        <text>[amino-group carrier protein]-C-terminal-N-(1,4-dicarboxybutan-1-yl)-L-glutamine + ATP = [amino-group carrier protein]-C-terminal-N-(1-carboxy-5-phosphooxy-5-oxopentan-1-yl)-L-glutamine + ADP</text>
        <dbReference type="Rhea" id="RHEA:41944"/>
        <dbReference type="Rhea" id="RHEA-COMP:9694"/>
        <dbReference type="Rhea" id="RHEA-COMP:9712"/>
        <dbReference type="ChEBI" id="CHEBI:30616"/>
        <dbReference type="ChEBI" id="CHEBI:78499"/>
        <dbReference type="ChEBI" id="CHEBI:78503"/>
        <dbReference type="ChEBI" id="CHEBI:456216"/>
        <dbReference type="EC" id="2.7.2.17"/>
    </reaction>
</comment>
<gene>
    <name evidence="9" type="primary">lysZ</name>
    <name evidence="11" type="ORF">ENM78_05155</name>
</gene>
<evidence type="ECO:0000259" key="10">
    <source>
        <dbReference type="Pfam" id="PF00696"/>
    </source>
</evidence>
<comment type="subcellular location">
    <subcellularLocation>
        <location evidence="9">Cytoplasm</location>
    </subcellularLocation>
</comment>
<dbReference type="InterPro" id="IPR037529">
    <property type="entry name" value="LysZ"/>
</dbReference>
<dbReference type="NCBIfam" id="TIGR00761">
    <property type="entry name" value="argB"/>
    <property type="match status" value="1"/>
</dbReference>
<organism evidence="11">
    <name type="scientific">Fervidicoccus fontis</name>
    <dbReference type="NCBI Taxonomy" id="683846"/>
    <lineage>
        <taxon>Archaea</taxon>
        <taxon>Thermoproteota</taxon>
        <taxon>Thermoprotei</taxon>
        <taxon>Fervidicoccales</taxon>
        <taxon>Fervidicoccaceae</taxon>
        <taxon>Fervidicoccus</taxon>
    </lineage>
</organism>
<evidence type="ECO:0000256" key="3">
    <source>
        <dbReference type="ARBA" id="ARBA00022605"/>
    </source>
</evidence>
<feature type="site" description="Transition state stabilizer" evidence="9">
    <location>
        <position position="6"/>
    </location>
</feature>
<dbReference type="UniPathway" id="UPA00068"/>
<keyword evidence="7 9" id="KW-0067">ATP-binding</keyword>
<dbReference type="GO" id="GO:0003991">
    <property type="term" value="F:acetylglutamate kinase activity"/>
    <property type="evidence" value="ECO:0007669"/>
    <property type="project" value="TreeGrafter"/>
</dbReference>
<dbReference type="InterPro" id="IPR036393">
    <property type="entry name" value="AceGlu_kinase-like_sf"/>
</dbReference>
<dbReference type="PRINTS" id="PR00474">
    <property type="entry name" value="GLU5KINASE"/>
</dbReference>
<dbReference type="NCBIfam" id="NF010659">
    <property type="entry name" value="PRK14058.1-1"/>
    <property type="match status" value="1"/>
</dbReference>
<dbReference type="PANTHER" id="PTHR23342:SF0">
    <property type="entry name" value="N-ACETYLGLUTAMATE SYNTHASE, MITOCHONDRIAL"/>
    <property type="match status" value="1"/>
</dbReference>
<dbReference type="UniPathway" id="UPA00033">
    <property type="reaction ID" value="UER00036"/>
</dbReference>
<feature type="binding site" evidence="9">
    <location>
        <begin position="39"/>
        <end position="40"/>
    </location>
    <ligand>
        <name>substrate</name>
    </ligand>
</feature>